<feature type="compositionally biased region" description="Polar residues" evidence="1">
    <location>
        <begin position="614"/>
        <end position="627"/>
    </location>
</feature>
<feature type="compositionally biased region" description="Acidic residues" evidence="1">
    <location>
        <begin position="244"/>
        <end position="270"/>
    </location>
</feature>
<gene>
    <name evidence="2" type="ORF">EVAR_732_1</name>
</gene>
<feature type="compositionally biased region" description="Low complexity" evidence="1">
    <location>
        <begin position="143"/>
        <end position="153"/>
    </location>
</feature>
<proteinExistence type="predicted"/>
<organism evidence="2 3">
    <name type="scientific">Eumeta variegata</name>
    <name type="common">Bagworm moth</name>
    <name type="synonym">Eumeta japonica</name>
    <dbReference type="NCBI Taxonomy" id="151549"/>
    <lineage>
        <taxon>Eukaryota</taxon>
        <taxon>Metazoa</taxon>
        <taxon>Ecdysozoa</taxon>
        <taxon>Arthropoda</taxon>
        <taxon>Hexapoda</taxon>
        <taxon>Insecta</taxon>
        <taxon>Pterygota</taxon>
        <taxon>Neoptera</taxon>
        <taxon>Endopterygota</taxon>
        <taxon>Lepidoptera</taxon>
        <taxon>Glossata</taxon>
        <taxon>Ditrysia</taxon>
        <taxon>Tineoidea</taxon>
        <taxon>Psychidae</taxon>
        <taxon>Oiketicinae</taxon>
        <taxon>Eumeta</taxon>
    </lineage>
</organism>
<feature type="compositionally biased region" description="Acidic residues" evidence="1">
    <location>
        <begin position="168"/>
        <end position="185"/>
    </location>
</feature>
<comment type="caution">
    <text evidence="2">The sequence shown here is derived from an EMBL/GenBank/DDBJ whole genome shotgun (WGS) entry which is preliminary data.</text>
</comment>
<evidence type="ECO:0000256" key="1">
    <source>
        <dbReference type="SAM" id="MobiDB-lite"/>
    </source>
</evidence>
<feature type="compositionally biased region" description="Polar residues" evidence="1">
    <location>
        <begin position="781"/>
        <end position="794"/>
    </location>
</feature>
<feature type="compositionally biased region" description="Polar residues" evidence="1">
    <location>
        <begin position="729"/>
        <end position="738"/>
    </location>
</feature>
<feature type="region of interest" description="Disordered" evidence="1">
    <location>
        <begin position="110"/>
        <end position="130"/>
    </location>
</feature>
<feature type="compositionally biased region" description="Basic and acidic residues" evidence="1">
    <location>
        <begin position="308"/>
        <end position="324"/>
    </location>
</feature>
<feature type="region of interest" description="Disordered" evidence="1">
    <location>
        <begin position="499"/>
        <end position="536"/>
    </location>
</feature>
<feature type="compositionally biased region" description="Polar residues" evidence="1">
    <location>
        <begin position="394"/>
        <end position="411"/>
    </location>
</feature>
<sequence>MNPPSAIQNAMGRERKPFTYTPGGLDLSEIKSERMARRLMRNAMSQGVPEAAAPSIQSPSVHSTPVAIPNYNCLPVQKEVKVVKKQVKKDKKSEEIRNEDNDTEAELTVQLAPKKSSAKTETSVEVVQKVGPDGEVEEIKTTTTKTTVNGKTEVTTKTETKKIPAQIESEEEEVVEEEEEEEEIEEKPKEETNSQKKTTTVVKQQSAASDEEEKDAVIKENETHEVTTTKKVVVVQKTSKKEESEEEEEIEEEEENEEEEQEEEVEEEEEKSIRKKQRKEVNKEKKRMKKKRRNRKSKKKKKKKKKLRLEIRKETRKSPHETISKSHIETTEIRSTINEALGRPVSTQTELHRIENLVTVNRTTKTLDQAYEQITQHGVPTVKTYFAPSRDRVSTSPQPARSYQSSYTPEPTTERRHSLLLERLSTERQIPPPDTYHSTYQTLNSQSYESNQNQWSQEPQSEVINVSNVKPSSITNQQWYQQSRKDNVIYNNVASTIPEPAPTIQTAPQWTPSTHTESYTQDYSKTSTTDFTQSGVPNYTPKPNTWGSSNLGQINTLPTINTPSNQYSFLSKDSTDSYQKSTQQYSSTYVPPPWETDVNYAAKMTDQNYYQPPPQTSTFVPGSTSGWKPTPPPTKFSKPAPTSYQPPKPNQSFVMPVVAQPPKIPGRKTYYSEYERRYISVPESTYIPTETKYQPQPDPSPQYYYDNNEPIENVEHTWRKELREFTEKTSQTQYQVQESAVKPPWEEDAKYGKAPTATYTPTPTWSQTLRPRSWRERSFESELNTQEWPKSNTLGRGRPVSSYVNTNKESLIPEKPRGVSVDRYNPSSYTSPLPAEHPPAQTYTLSPTPPAKLYHNPNVPAYHSRASAEPREHPVTHPRTFKEPRSSPIQSRSFKYLQWITGTED</sequence>
<accession>A0A4C1SER0</accession>
<feature type="region of interest" description="Disordered" evidence="1">
    <location>
        <begin position="1"/>
        <end position="25"/>
    </location>
</feature>
<feature type="region of interest" description="Disordered" evidence="1">
    <location>
        <begin position="827"/>
        <end position="889"/>
    </location>
</feature>
<feature type="compositionally biased region" description="Basic residues" evidence="1">
    <location>
        <begin position="273"/>
        <end position="307"/>
    </location>
</feature>
<feature type="compositionally biased region" description="Basic and acidic residues" evidence="1">
    <location>
        <begin position="866"/>
        <end position="885"/>
    </location>
</feature>
<dbReference type="EMBL" id="BGZK01000003">
    <property type="protein sequence ID" value="GBO99589.1"/>
    <property type="molecule type" value="Genomic_DNA"/>
</dbReference>
<feature type="compositionally biased region" description="Polar residues" evidence="1">
    <location>
        <begin position="195"/>
        <end position="208"/>
    </location>
</feature>
<dbReference type="AlphaFoldDB" id="A0A4C1SER0"/>
<keyword evidence="3" id="KW-1185">Reference proteome</keyword>
<name>A0A4C1SER0_EUMVA</name>
<evidence type="ECO:0000313" key="2">
    <source>
        <dbReference type="EMBL" id="GBO99589.1"/>
    </source>
</evidence>
<feature type="compositionally biased region" description="Polar residues" evidence="1">
    <location>
        <begin position="503"/>
        <end position="536"/>
    </location>
</feature>
<evidence type="ECO:0000313" key="3">
    <source>
        <dbReference type="Proteomes" id="UP000299102"/>
    </source>
</evidence>
<feature type="region of interest" description="Disordered" evidence="1">
    <location>
        <begin position="143"/>
        <end position="324"/>
    </location>
</feature>
<feature type="compositionally biased region" description="Low complexity" evidence="1">
    <location>
        <begin position="754"/>
        <end position="764"/>
    </location>
</feature>
<protein>
    <submittedName>
        <fullName evidence="2">Uncharacterized protein</fullName>
    </submittedName>
</protein>
<reference evidence="2 3" key="1">
    <citation type="journal article" date="2019" name="Commun. Biol.">
        <title>The bagworm genome reveals a unique fibroin gene that provides high tensile strength.</title>
        <authorList>
            <person name="Kono N."/>
            <person name="Nakamura H."/>
            <person name="Ohtoshi R."/>
            <person name="Tomita M."/>
            <person name="Numata K."/>
            <person name="Arakawa K."/>
        </authorList>
    </citation>
    <scope>NUCLEOTIDE SEQUENCE [LARGE SCALE GENOMIC DNA]</scope>
</reference>
<dbReference type="Proteomes" id="UP000299102">
    <property type="component" value="Unassembled WGS sequence"/>
</dbReference>
<feature type="region of interest" description="Disordered" evidence="1">
    <location>
        <begin position="386"/>
        <end position="415"/>
    </location>
</feature>
<feature type="compositionally biased region" description="Basic and acidic residues" evidence="1">
    <location>
        <begin position="215"/>
        <end position="228"/>
    </location>
</feature>
<dbReference type="OrthoDB" id="6107953at2759"/>
<feature type="region of interest" description="Disordered" evidence="1">
    <location>
        <begin position="729"/>
        <end position="802"/>
    </location>
</feature>
<feature type="region of interest" description="Disordered" evidence="1">
    <location>
        <begin position="614"/>
        <end position="649"/>
    </location>
</feature>